<accession>A0A368VZ32</accession>
<gene>
    <name evidence="1" type="ORF">DFP97_109248</name>
</gene>
<organism evidence="1 2">
    <name type="scientific">Paenibacillus prosopidis</name>
    <dbReference type="NCBI Taxonomy" id="630520"/>
    <lineage>
        <taxon>Bacteria</taxon>
        <taxon>Bacillati</taxon>
        <taxon>Bacillota</taxon>
        <taxon>Bacilli</taxon>
        <taxon>Bacillales</taxon>
        <taxon>Paenibacillaceae</taxon>
        <taxon>Paenibacillus</taxon>
    </lineage>
</organism>
<dbReference type="Pfam" id="PF11553">
    <property type="entry name" value="DUF3231"/>
    <property type="match status" value="1"/>
</dbReference>
<dbReference type="OrthoDB" id="1934429at2"/>
<comment type="caution">
    <text evidence="1">The sequence shown here is derived from an EMBL/GenBank/DDBJ whole genome shotgun (WGS) entry which is preliminary data.</text>
</comment>
<dbReference type="Proteomes" id="UP000252415">
    <property type="component" value="Unassembled WGS sequence"/>
</dbReference>
<dbReference type="RefSeq" id="WP_114381227.1">
    <property type="nucleotide sequence ID" value="NZ_QPJD01000009.1"/>
</dbReference>
<dbReference type="InterPro" id="IPR021617">
    <property type="entry name" value="DUF3231"/>
</dbReference>
<sequence length="183" mass="20042">MANVIEAAIETIKKMIDDDPKGPLHVGEVMSCWIYLGGLEEAKILVEAGLNTTIDDQLKHALEEDQKLGGAQRKRLTQFMLNEGITLPPSSESKPFSAPNSIPLGVKQTDDELANGLSLKIVSLIITAATASSQSVRDDVGMMFAQFQAEKMILGANIKNMMRERGWLKIPPYYYPPGAPQNN</sequence>
<dbReference type="InterPro" id="IPR012347">
    <property type="entry name" value="Ferritin-like"/>
</dbReference>
<reference evidence="1 2" key="1">
    <citation type="submission" date="2018-07" db="EMBL/GenBank/DDBJ databases">
        <title>Genomic Encyclopedia of Type Strains, Phase III (KMG-III): the genomes of soil and plant-associated and newly described type strains.</title>
        <authorList>
            <person name="Whitman W."/>
        </authorList>
    </citation>
    <scope>NUCLEOTIDE SEQUENCE [LARGE SCALE GENOMIC DNA]</scope>
    <source>
        <strain evidence="1 2">CECT 7506</strain>
    </source>
</reference>
<keyword evidence="2" id="KW-1185">Reference proteome</keyword>
<dbReference type="Gene3D" id="1.20.1260.10">
    <property type="match status" value="1"/>
</dbReference>
<evidence type="ECO:0000313" key="1">
    <source>
        <dbReference type="EMBL" id="RCW46597.1"/>
    </source>
</evidence>
<name>A0A368VZ32_9BACL</name>
<dbReference type="EMBL" id="QPJD01000009">
    <property type="protein sequence ID" value="RCW46597.1"/>
    <property type="molecule type" value="Genomic_DNA"/>
</dbReference>
<proteinExistence type="predicted"/>
<dbReference type="AlphaFoldDB" id="A0A368VZ32"/>
<protein>
    <submittedName>
        <fullName evidence="1">Uncharacterized protein DUF3231</fullName>
    </submittedName>
</protein>
<evidence type="ECO:0000313" key="2">
    <source>
        <dbReference type="Proteomes" id="UP000252415"/>
    </source>
</evidence>